<evidence type="ECO:0000259" key="10">
    <source>
        <dbReference type="PROSITE" id="PS50109"/>
    </source>
</evidence>
<evidence type="ECO:0000256" key="7">
    <source>
        <dbReference type="ARBA" id="ARBA00022777"/>
    </source>
</evidence>
<dbReference type="InterPro" id="IPR050351">
    <property type="entry name" value="BphY/WalK/GraS-like"/>
</dbReference>
<sequence>MNLAHDLRTPLTSVLGYLDFILHDENLTTEQIKRYTGIAYSKSQRLEKLIDELFEIARMNYGQLKMNKQLIDLSELLIQLNEELYPALERSHLTTRLHVTPHVTIRGDGVLLARVFENLLTNAIRYGKDGQYIDIHCNLEAGNAVVQVINYGQRIPPEELPYIFDMFYTVDKARTEREGSSGIGLFIAKNIVEQHRGTISAQSDPVRTLFEVRLPQSNAPTAHQ</sequence>
<evidence type="ECO:0000256" key="1">
    <source>
        <dbReference type="ARBA" id="ARBA00000085"/>
    </source>
</evidence>
<feature type="domain" description="Histidine kinase" evidence="10">
    <location>
        <begin position="2"/>
        <end position="218"/>
    </location>
</feature>
<dbReference type="PRINTS" id="PR00344">
    <property type="entry name" value="BCTRLSENSOR"/>
</dbReference>
<comment type="caution">
    <text evidence="11">The sequence shown here is derived from an EMBL/GenBank/DDBJ whole genome shotgun (WGS) entry which is preliminary data.</text>
</comment>
<proteinExistence type="predicted"/>
<protein>
    <recommendedName>
        <fullName evidence="3">histidine kinase</fullName>
        <ecNumber evidence="3">2.7.13.3</ecNumber>
    </recommendedName>
</protein>
<evidence type="ECO:0000256" key="8">
    <source>
        <dbReference type="ARBA" id="ARBA00022840"/>
    </source>
</evidence>
<evidence type="ECO:0000256" key="2">
    <source>
        <dbReference type="ARBA" id="ARBA00004370"/>
    </source>
</evidence>
<dbReference type="Pfam" id="PF02518">
    <property type="entry name" value="HATPase_c"/>
    <property type="match status" value="1"/>
</dbReference>
<keyword evidence="12" id="KW-1185">Reference proteome</keyword>
<dbReference type="InterPro" id="IPR036097">
    <property type="entry name" value="HisK_dim/P_sf"/>
</dbReference>
<dbReference type="InterPro" id="IPR004358">
    <property type="entry name" value="Sig_transdc_His_kin-like_C"/>
</dbReference>
<dbReference type="Gene3D" id="3.30.565.10">
    <property type="entry name" value="Histidine kinase-like ATPase, C-terminal domain"/>
    <property type="match status" value="1"/>
</dbReference>
<dbReference type="SUPFAM" id="SSF55874">
    <property type="entry name" value="ATPase domain of HSP90 chaperone/DNA topoisomerase II/histidine kinase"/>
    <property type="match status" value="1"/>
</dbReference>
<dbReference type="PANTHER" id="PTHR45453:SF1">
    <property type="entry name" value="PHOSPHATE REGULON SENSOR PROTEIN PHOR"/>
    <property type="match status" value="1"/>
</dbReference>
<evidence type="ECO:0000256" key="5">
    <source>
        <dbReference type="ARBA" id="ARBA00022679"/>
    </source>
</evidence>
<dbReference type="InterPro" id="IPR036890">
    <property type="entry name" value="HATPase_C_sf"/>
</dbReference>
<dbReference type="SMART" id="SM00388">
    <property type="entry name" value="HisKA"/>
    <property type="match status" value="1"/>
</dbReference>
<dbReference type="Proteomes" id="UP000680304">
    <property type="component" value="Unassembled WGS sequence"/>
</dbReference>
<dbReference type="Pfam" id="PF00512">
    <property type="entry name" value="HisKA"/>
    <property type="match status" value="1"/>
</dbReference>
<keyword evidence="4" id="KW-0597">Phosphoprotein</keyword>
<evidence type="ECO:0000313" key="12">
    <source>
        <dbReference type="Proteomes" id="UP000680304"/>
    </source>
</evidence>
<dbReference type="SUPFAM" id="SSF47384">
    <property type="entry name" value="Homodimeric domain of signal transducing histidine kinase"/>
    <property type="match status" value="1"/>
</dbReference>
<comment type="subcellular location">
    <subcellularLocation>
        <location evidence="2">Membrane</location>
    </subcellularLocation>
</comment>
<evidence type="ECO:0000256" key="3">
    <source>
        <dbReference type="ARBA" id="ARBA00012438"/>
    </source>
</evidence>
<keyword evidence="7" id="KW-0418">Kinase</keyword>
<organism evidence="11 12">
    <name type="scientific">Paenibacillus cisolokensis</name>
    <dbReference type="NCBI Taxonomy" id="1658519"/>
    <lineage>
        <taxon>Bacteria</taxon>
        <taxon>Bacillati</taxon>
        <taxon>Bacillota</taxon>
        <taxon>Bacilli</taxon>
        <taxon>Bacillales</taxon>
        <taxon>Paenibacillaceae</taxon>
        <taxon>Paenibacillus</taxon>
    </lineage>
</organism>
<evidence type="ECO:0000313" key="11">
    <source>
        <dbReference type="EMBL" id="GIQ62889.1"/>
    </source>
</evidence>
<dbReference type="PROSITE" id="PS50109">
    <property type="entry name" value="HIS_KIN"/>
    <property type="match status" value="1"/>
</dbReference>
<evidence type="ECO:0000256" key="6">
    <source>
        <dbReference type="ARBA" id="ARBA00022741"/>
    </source>
</evidence>
<keyword evidence="5" id="KW-0808">Transferase</keyword>
<dbReference type="SMART" id="SM00387">
    <property type="entry name" value="HATPase_c"/>
    <property type="match status" value="1"/>
</dbReference>
<keyword evidence="8" id="KW-0067">ATP-binding</keyword>
<reference evidence="11 12" key="1">
    <citation type="submission" date="2021-04" db="EMBL/GenBank/DDBJ databases">
        <title>Draft genome sequence of Paenibacillus cisolokensis, LC2-13A.</title>
        <authorList>
            <person name="Uke A."/>
            <person name="Chhe C."/>
            <person name="Baramee S."/>
            <person name="Kosugi A."/>
        </authorList>
    </citation>
    <scope>NUCLEOTIDE SEQUENCE [LARGE SCALE GENOMIC DNA]</scope>
    <source>
        <strain evidence="11 12">LC2-13A</strain>
    </source>
</reference>
<dbReference type="EC" id="2.7.13.3" evidence="3"/>
<dbReference type="InterPro" id="IPR003594">
    <property type="entry name" value="HATPase_dom"/>
</dbReference>
<dbReference type="Gene3D" id="1.10.287.130">
    <property type="match status" value="1"/>
</dbReference>
<dbReference type="CDD" id="cd00082">
    <property type="entry name" value="HisKA"/>
    <property type="match status" value="1"/>
</dbReference>
<dbReference type="EMBL" id="BOVJ01000046">
    <property type="protein sequence ID" value="GIQ62889.1"/>
    <property type="molecule type" value="Genomic_DNA"/>
</dbReference>
<dbReference type="InterPro" id="IPR005467">
    <property type="entry name" value="His_kinase_dom"/>
</dbReference>
<dbReference type="PANTHER" id="PTHR45453">
    <property type="entry name" value="PHOSPHATE REGULON SENSOR PROTEIN PHOR"/>
    <property type="match status" value="1"/>
</dbReference>
<keyword evidence="6" id="KW-0547">Nucleotide-binding</keyword>
<name>A0ABQ4N3W2_9BACL</name>
<accession>A0ABQ4N3W2</accession>
<evidence type="ECO:0000256" key="9">
    <source>
        <dbReference type="ARBA" id="ARBA00023012"/>
    </source>
</evidence>
<gene>
    <name evidence="11" type="ORF">PACILC2_14570</name>
</gene>
<comment type="catalytic activity">
    <reaction evidence="1">
        <text>ATP + protein L-histidine = ADP + protein N-phospho-L-histidine.</text>
        <dbReference type="EC" id="2.7.13.3"/>
    </reaction>
</comment>
<keyword evidence="9" id="KW-0902">Two-component regulatory system</keyword>
<evidence type="ECO:0000256" key="4">
    <source>
        <dbReference type="ARBA" id="ARBA00022553"/>
    </source>
</evidence>
<dbReference type="InterPro" id="IPR003661">
    <property type="entry name" value="HisK_dim/P_dom"/>
</dbReference>